<dbReference type="EMBL" id="MLFT02000008">
    <property type="protein sequence ID" value="PHT39764.1"/>
    <property type="molecule type" value="Genomic_DNA"/>
</dbReference>
<proteinExistence type="predicted"/>
<dbReference type="InterPro" id="IPR052160">
    <property type="entry name" value="Gypsy_RT_Integrase-like"/>
</dbReference>
<reference evidence="2 3" key="1">
    <citation type="journal article" date="2017" name="Genome Biol.">
        <title>New reference genome sequences of hot pepper reveal the massive evolution of plant disease-resistance genes by retroduplication.</title>
        <authorList>
            <person name="Kim S."/>
            <person name="Park J."/>
            <person name="Yeom S.I."/>
            <person name="Kim Y.M."/>
            <person name="Seo E."/>
            <person name="Kim K.T."/>
            <person name="Kim M.S."/>
            <person name="Lee J.M."/>
            <person name="Cheong K."/>
            <person name="Shin H.S."/>
            <person name="Kim S.B."/>
            <person name="Han K."/>
            <person name="Lee J."/>
            <person name="Park M."/>
            <person name="Lee H.A."/>
            <person name="Lee H.Y."/>
            <person name="Lee Y."/>
            <person name="Oh S."/>
            <person name="Lee J.H."/>
            <person name="Choi E."/>
            <person name="Choi E."/>
            <person name="Lee S.E."/>
            <person name="Jeon J."/>
            <person name="Kim H."/>
            <person name="Choi G."/>
            <person name="Song H."/>
            <person name="Lee J."/>
            <person name="Lee S.C."/>
            <person name="Kwon J.K."/>
            <person name="Lee H.Y."/>
            <person name="Koo N."/>
            <person name="Hong Y."/>
            <person name="Kim R.W."/>
            <person name="Kang W.H."/>
            <person name="Huh J.H."/>
            <person name="Kang B.C."/>
            <person name="Yang T.J."/>
            <person name="Lee Y.H."/>
            <person name="Bennetzen J.L."/>
            <person name="Choi D."/>
        </authorList>
    </citation>
    <scope>NUCLEOTIDE SEQUENCE [LARGE SCALE GENOMIC DNA]</scope>
    <source>
        <strain evidence="3">cv. PBC81</strain>
    </source>
</reference>
<dbReference type="PANTHER" id="PTHR47266">
    <property type="entry name" value="ENDONUCLEASE-RELATED"/>
    <property type="match status" value="1"/>
</dbReference>
<dbReference type="SUPFAM" id="SSF53098">
    <property type="entry name" value="Ribonuclease H-like"/>
    <property type="match status" value="1"/>
</dbReference>
<dbReference type="InterPro" id="IPR046796">
    <property type="entry name" value="Transposase_32_dom"/>
</dbReference>
<sequence length="432" mass="50170">MCPFVSSFGIKYILVVVDYVSKWVESVALADNEGKRVVAFLKRNIFSHFGVPRTIISNGGSHFCNKLFRAVLVKYGVKQHKVATPYHPQTSGQVEVSNREIKLILAKTVNASRKDWSRKLDDALWAYRTAFKTPIDMSPYQLVYGKACHLPIELEHKSLWALKRLNLNWDDAITLRLEQLNEIEEFHLHAYERAELYKERMKKYHDRRIIQRNFQKGDLVLFFNSRLKLFPGKLKSKWSGPFKISQVYSSGVVDLENNDGGVFKKESLAKREPRILAKIMALNLDFIFQDMGECNLDLTHEFYANWSPKTTGSEVKIRGQVLQLHTEFFNSFLGLTYVDPSPLKKLYHRPPYRAIRHTLCGTRSMSRWIRHKDNGRHNTFPYASLNREARIWLRIVNSCLIPGTRYTKITRDRVCLVYALMTNIPINIGAVI</sequence>
<evidence type="ECO:0000313" key="3">
    <source>
        <dbReference type="Proteomes" id="UP000224567"/>
    </source>
</evidence>
<comment type="caution">
    <text evidence="2">The sequence shown here is derived from an EMBL/GenBank/DDBJ whole genome shotgun (WGS) entry which is preliminary data.</text>
</comment>
<dbReference type="PROSITE" id="PS50994">
    <property type="entry name" value="INTEGRASE"/>
    <property type="match status" value="1"/>
</dbReference>
<dbReference type="InterPro" id="IPR012337">
    <property type="entry name" value="RNaseH-like_sf"/>
</dbReference>
<dbReference type="STRING" id="33114.A0A2G2W3G3"/>
<dbReference type="Gene3D" id="3.30.420.10">
    <property type="entry name" value="Ribonuclease H-like superfamily/Ribonuclease H"/>
    <property type="match status" value="1"/>
</dbReference>
<evidence type="ECO:0000313" key="2">
    <source>
        <dbReference type="EMBL" id="PHT39764.1"/>
    </source>
</evidence>
<gene>
    <name evidence="2" type="ORF">CQW23_18618</name>
</gene>
<dbReference type="Pfam" id="PF20167">
    <property type="entry name" value="Transposase_32"/>
    <property type="match status" value="1"/>
</dbReference>
<evidence type="ECO:0000259" key="1">
    <source>
        <dbReference type="PROSITE" id="PS50994"/>
    </source>
</evidence>
<dbReference type="AlphaFoldDB" id="A0A2G2W3G3"/>
<feature type="domain" description="Integrase catalytic" evidence="1">
    <location>
        <begin position="1"/>
        <end position="147"/>
    </location>
</feature>
<organism evidence="2 3">
    <name type="scientific">Capsicum baccatum</name>
    <name type="common">Peruvian pepper</name>
    <dbReference type="NCBI Taxonomy" id="33114"/>
    <lineage>
        <taxon>Eukaryota</taxon>
        <taxon>Viridiplantae</taxon>
        <taxon>Streptophyta</taxon>
        <taxon>Embryophyta</taxon>
        <taxon>Tracheophyta</taxon>
        <taxon>Spermatophyta</taxon>
        <taxon>Magnoliopsida</taxon>
        <taxon>eudicotyledons</taxon>
        <taxon>Gunneridae</taxon>
        <taxon>Pentapetalae</taxon>
        <taxon>asterids</taxon>
        <taxon>lamiids</taxon>
        <taxon>Solanales</taxon>
        <taxon>Solanaceae</taxon>
        <taxon>Solanoideae</taxon>
        <taxon>Capsiceae</taxon>
        <taxon>Capsicum</taxon>
    </lineage>
</organism>
<keyword evidence="3" id="KW-1185">Reference proteome</keyword>
<accession>A0A2G2W3G3</accession>
<dbReference type="Proteomes" id="UP000224567">
    <property type="component" value="Unassembled WGS sequence"/>
</dbReference>
<dbReference type="GO" id="GO:0003676">
    <property type="term" value="F:nucleic acid binding"/>
    <property type="evidence" value="ECO:0007669"/>
    <property type="project" value="InterPro"/>
</dbReference>
<dbReference type="InterPro" id="IPR036397">
    <property type="entry name" value="RNaseH_sf"/>
</dbReference>
<dbReference type="Pfam" id="PF00665">
    <property type="entry name" value="rve"/>
    <property type="match status" value="1"/>
</dbReference>
<reference evidence="3" key="2">
    <citation type="journal article" date="2017" name="J. Anim. Genet.">
        <title>Multiple reference genome sequences of hot pepper reveal the massive evolution of plant disease resistance genes by retroduplication.</title>
        <authorList>
            <person name="Kim S."/>
            <person name="Park J."/>
            <person name="Yeom S.-I."/>
            <person name="Kim Y.-M."/>
            <person name="Seo E."/>
            <person name="Kim K.-T."/>
            <person name="Kim M.-S."/>
            <person name="Lee J.M."/>
            <person name="Cheong K."/>
            <person name="Shin H.-S."/>
            <person name="Kim S.-B."/>
            <person name="Han K."/>
            <person name="Lee J."/>
            <person name="Park M."/>
            <person name="Lee H.-A."/>
            <person name="Lee H.-Y."/>
            <person name="Lee Y."/>
            <person name="Oh S."/>
            <person name="Lee J.H."/>
            <person name="Choi E."/>
            <person name="Choi E."/>
            <person name="Lee S.E."/>
            <person name="Jeon J."/>
            <person name="Kim H."/>
            <person name="Choi G."/>
            <person name="Song H."/>
            <person name="Lee J."/>
            <person name="Lee S.-C."/>
            <person name="Kwon J.-K."/>
            <person name="Lee H.-Y."/>
            <person name="Koo N."/>
            <person name="Hong Y."/>
            <person name="Kim R.W."/>
            <person name="Kang W.-H."/>
            <person name="Huh J.H."/>
            <person name="Kang B.-C."/>
            <person name="Yang T.-J."/>
            <person name="Lee Y.-H."/>
            <person name="Bennetzen J.L."/>
            <person name="Choi D."/>
        </authorList>
    </citation>
    <scope>NUCLEOTIDE SEQUENCE [LARGE SCALE GENOMIC DNA]</scope>
    <source>
        <strain evidence="3">cv. PBC81</strain>
    </source>
</reference>
<dbReference type="InterPro" id="IPR001584">
    <property type="entry name" value="Integrase_cat-core"/>
</dbReference>
<dbReference type="OrthoDB" id="10055717at2759"/>
<protein>
    <recommendedName>
        <fullName evidence="1">Integrase catalytic domain-containing protein</fullName>
    </recommendedName>
</protein>
<dbReference type="GO" id="GO:0015074">
    <property type="term" value="P:DNA integration"/>
    <property type="evidence" value="ECO:0007669"/>
    <property type="project" value="InterPro"/>
</dbReference>
<name>A0A2G2W3G3_CAPBA</name>